<proteinExistence type="predicted"/>
<feature type="non-terminal residue" evidence="1">
    <location>
        <position position="303"/>
    </location>
</feature>
<accession>A0A537L113</accession>
<name>A0A537L113_9BACT</name>
<comment type="caution">
    <text evidence="1">The sequence shown here is derived from an EMBL/GenBank/DDBJ whole genome shotgun (WGS) entry which is preliminary data.</text>
</comment>
<evidence type="ECO:0000313" key="1">
    <source>
        <dbReference type="EMBL" id="TMJ01661.1"/>
    </source>
</evidence>
<dbReference type="InterPro" id="IPR036086">
    <property type="entry name" value="ParB/Sulfiredoxin_sf"/>
</dbReference>
<protein>
    <submittedName>
        <fullName evidence="1">Chromosome partitioning protein ParB</fullName>
    </submittedName>
</protein>
<sequence>MPPPARSNLAVATWTTFPDKEPPRNVRALAEQIERDRGHVLAVFQEPIGDHWHLFCLLPMDRVEPTPYQRDLSPTHVKRLQEVVRKLDRFVDPIVVVSPKPGQYWTPNGNHRRAVLEKLRGKFVSAVVIPEPAVAYQILALNTEKAHNVKEKSLEVIRMYRALVTETPRATEEGYAFQFESPHFITLGLLYEQNRRFAGGAFTPILRRVDKFLKAALPNALEEREERADLVRKADELLSGVVARLKTRGIRHPFVKNYVLARTTPLTRARKTLPSFDVTFKKLSENLEHFDVAGIRYEDVARS</sequence>
<gene>
    <name evidence="1" type="ORF">E6H01_07675</name>
</gene>
<reference evidence="1 2" key="1">
    <citation type="journal article" date="2019" name="Nat. Microbiol.">
        <title>Mediterranean grassland soil C-N compound turnover is dependent on rainfall and depth, and is mediated by genomically divergent microorganisms.</title>
        <authorList>
            <person name="Diamond S."/>
            <person name="Andeer P.F."/>
            <person name="Li Z."/>
            <person name="Crits-Christoph A."/>
            <person name="Burstein D."/>
            <person name="Anantharaman K."/>
            <person name="Lane K.R."/>
            <person name="Thomas B.C."/>
            <person name="Pan C."/>
            <person name="Northen T.R."/>
            <person name="Banfield J.F."/>
        </authorList>
    </citation>
    <scope>NUCLEOTIDE SEQUENCE [LARGE SCALE GENOMIC DNA]</scope>
    <source>
        <strain evidence="1">NP_4</strain>
    </source>
</reference>
<evidence type="ECO:0000313" key="2">
    <source>
        <dbReference type="Proteomes" id="UP000319353"/>
    </source>
</evidence>
<dbReference type="EMBL" id="VBAL01000093">
    <property type="protein sequence ID" value="TMJ01661.1"/>
    <property type="molecule type" value="Genomic_DNA"/>
</dbReference>
<organism evidence="1 2">
    <name type="scientific">Candidatus Segetimicrobium genomatis</name>
    <dbReference type="NCBI Taxonomy" id="2569760"/>
    <lineage>
        <taxon>Bacteria</taxon>
        <taxon>Bacillati</taxon>
        <taxon>Candidatus Sysuimicrobiota</taxon>
        <taxon>Candidatus Sysuimicrobiia</taxon>
        <taxon>Candidatus Sysuimicrobiales</taxon>
        <taxon>Candidatus Segetimicrobiaceae</taxon>
        <taxon>Candidatus Segetimicrobium</taxon>
    </lineage>
</organism>
<dbReference type="SUPFAM" id="SSF110849">
    <property type="entry name" value="ParB/Sulfiredoxin"/>
    <property type="match status" value="1"/>
</dbReference>
<dbReference type="Proteomes" id="UP000319353">
    <property type="component" value="Unassembled WGS sequence"/>
</dbReference>
<dbReference type="AlphaFoldDB" id="A0A537L113"/>